<name>A4VEU3_TETTS</name>
<dbReference type="InterPro" id="IPR013320">
    <property type="entry name" value="ConA-like_dom_sf"/>
</dbReference>
<dbReference type="InterPro" id="IPR050672">
    <property type="entry name" value="FBXO45-Fsn/SPSB_families"/>
</dbReference>
<organism evidence="4 5">
    <name type="scientific">Tetrahymena thermophila (strain SB210)</name>
    <dbReference type="NCBI Taxonomy" id="312017"/>
    <lineage>
        <taxon>Eukaryota</taxon>
        <taxon>Sar</taxon>
        <taxon>Alveolata</taxon>
        <taxon>Ciliophora</taxon>
        <taxon>Intramacronucleata</taxon>
        <taxon>Oligohymenophorea</taxon>
        <taxon>Hymenostomatida</taxon>
        <taxon>Tetrahymenina</taxon>
        <taxon>Tetrahymenidae</taxon>
        <taxon>Tetrahymena</taxon>
    </lineage>
</organism>
<keyword evidence="5" id="KW-1185">Reference proteome</keyword>
<keyword evidence="1" id="KW-0863">Zinc-finger</keyword>
<evidence type="ECO:0000259" key="2">
    <source>
        <dbReference type="PROSITE" id="PS50089"/>
    </source>
</evidence>
<dbReference type="Gene3D" id="2.60.120.920">
    <property type="match status" value="1"/>
</dbReference>
<evidence type="ECO:0000259" key="3">
    <source>
        <dbReference type="PROSITE" id="PS50188"/>
    </source>
</evidence>
<dbReference type="PROSITE" id="PS50089">
    <property type="entry name" value="ZF_RING_2"/>
    <property type="match status" value="1"/>
</dbReference>
<evidence type="ECO:0000313" key="4">
    <source>
        <dbReference type="EMBL" id="EDK32043.2"/>
    </source>
</evidence>
<evidence type="ECO:0000313" key="5">
    <source>
        <dbReference type="Proteomes" id="UP000009168"/>
    </source>
</evidence>
<dbReference type="RefSeq" id="XP_001470715.2">
    <property type="nucleotide sequence ID" value="XM_001470665.2"/>
</dbReference>
<accession>A4VEU3</accession>
<dbReference type="InterPro" id="IPR001870">
    <property type="entry name" value="B30.2/SPRY"/>
</dbReference>
<dbReference type="SUPFAM" id="SSF57850">
    <property type="entry name" value="RING/U-box"/>
    <property type="match status" value="1"/>
</dbReference>
<dbReference type="CDD" id="cd11709">
    <property type="entry name" value="SPRY"/>
    <property type="match status" value="1"/>
</dbReference>
<dbReference type="GO" id="GO:0008270">
    <property type="term" value="F:zinc ion binding"/>
    <property type="evidence" value="ECO:0007669"/>
    <property type="project" value="UniProtKB-KW"/>
</dbReference>
<dbReference type="InterPro" id="IPR013083">
    <property type="entry name" value="Znf_RING/FYVE/PHD"/>
</dbReference>
<dbReference type="Proteomes" id="UP000009168">
    <property type="component" value="Unassembled WGS sequence"/>
</dbReference>
<keyword evidence="1" id="KW-0862">Zinc</keyword>
<dbReference type="PROSITE" id="PS50188">
    <property type="entry name" value="B302_SPRY"/>
    <property type="match status" value="1"/>
</dbReference>
<dbReference type="SMART" id="SM00449">
    <property type="entry name" value="SPRY"/>
    <property type="match status" value="1"/>
</dbReference>
<proteinExistence type="predicted"/>
<dbReference type="Pfam" id="PF00622">
    <property type="entry name" value="SPRY"/>
    <property type="match status" value="1"/>
</dbReference>
<dbReference type="OrthoDB" id="5547302at2759"/>
<gene>
    <name evidence="4" type="ORF">TTHERM_00069369</name>
</gene>
<dbReference type="InterPro" id="IPR003877">
    <property type="entry name" value="SPRY_dom"/>
</dbReference>
<protein>
    <submittedName>
        <fullName evidence="4">SPRY domain protein</fullName>
    </submittedName>
</protein>
<dbReference type="STRING" id="312017.A4VEU3"/>
<dbReference type="HOGENOM" id="CLU_768321_0_0_1"/>
<dbReference type="InterPro" id="IPR043136">
    <property type="entry name" value="B30.2/SPRY_sf"/>
</dbReference>
<keyword evidence="1" id="KW-0479">Metal-binding</keyword>
<feature type="domain" description="B30.2/SPRY" evidence="3">
    <location>
        <begin position="186"/>
        <end position="372"/>
    </location>
</feature>
<evidence type="ECO:0000256" key="1">
    <source>
        <dbReference type="PROSITE-ProRule" id="PRU00175"/>
    </source>
</evidence>
<dbReference type="EMBL" id="GG662853">
    <property type="protein sequence ID" value="EDK32043.2"/>
    <property type="molecule type" value="Genomic_DNA"/>
</dbReference>
<dbReference type="GeneID" id="7829028"/>
<dbReference type="PANTHER" id="PTHR12245:SF5">
    <property type="entry name" value="SPRY DOMAIN-CONTAINING SOCS BOX PROTEIN 3"/>
    <property type="match status" value="1"/>
</dbReference>
<dbReference type="AlphaFoldDB" id="A4VEU3"/>
<dbReference type="KEGG" id="tet:TTHERM_00069369"/>
<feature type="domain" description="RING-type" evidence="2">
    <location>
        <begin position="21"/>
        <end position="62"/>
    </location>
</feature>
<reference evidence="5" key="1">
    <citation type="journal article" date="2006" name="PLoS Biol.">
        <title>Macronuclear genome sequence of the ciliate Tetrahymena thermophila, a model eukaryote.</title>
        <authorList>
            <person name="Eisen J.A."/>
            <person name="Coyne R.S."/>
            <person name="Wu M."/>
            <person name="Wu D."/>
            <person name="Thiagarajan M."/>
            <person name="Wortman J.R."/>
            <person name="Badger J.H."/>
            <person name="Ren Q."/>
            <person name="Amedeo P."/>
            <person name="Jones K.M."/>
            <person name="Tallon L.J."/>
            <person name="Delcher A.L."/>
            <person name="Salzberg S.L."/>
            <person name="Silva J.C."/>
            <person name="Haas B.J."/>
            <person name="Majoros W.H."/>
            <person name="Farzad M."/>
            <person name="Carlton J.M."/>
            <person name="Smith R.K. Jr."/>
            <person name="Garg J."/>
            <person name="Pearlman R.E."/>
            <person name="Karrer K.M."/>
            <person name="Sun L."/>
            <person name="Manning G."/>
            <person name="Elde N.C."/>
            <person name="Turkewitz A.P."/>
            <person name="Asai D.J."/>
            <person name="Wilkes D.E."/>
            <person name="Wang Y."/>
            <person name="Cai H."/>
            <person name="Collins K."/>
            <person name="Stewart B.A."/>
            <person name="Lee S.R."/>
            <person name="Wilamowska K."/>
            <person name="Weinberg Z."/>
            <person name="Ruzzo W.L."/>
            <person name="Wloga D."/>
            <person name="Gaertig J."/>
            <person name="Frankel J."/>
            <person name="Tsao C.-C."/>
            <person name="Gorovsky M.A."/>
            <person name="Keeling P.J."/>
            <person name="Waller R.F."/>
            <person name="Patron N.J."/>
            <person name="Cherry J.M."/>
            <person name="Stover N.A."/>
            <person name="Krieger C.J."/>
            <person name="del Toro C."/>
            <person name="Ryder H.F."/>
            <person name="Williamson S.C."/>
            <person name="Barbeau R.A."/>
            <person name="Hamilton E.P."/>
            <person name="Orias E."/>
        </authorList>
    </citation>
    <scope>NUCLEOTIDE SEQUENCE [LARGE SCALE GENOMIC DNA]</scope>
    <source>
        <strain evidence="5">SB210</strain>
    </source>
</reference>
<dbReference type="InParanoid" id="A4VEU3"/>
<dbReference type="SUPFAM" id="SSF49899">
    <property type="entry name" value="Concanavalin A-like lectins/glucanases"/>
    <property type="match status" value="1"/>
</dbReference>
<dbReference type="InterPro" id="IPR001841">
    <property type="entry name" value="Znf_RING"/>
</dbReference>
<sequence length="377" mass="42449">MTDIKGYLKDRLVDKSDNFDCLICFGVARNPIECLGCGQIYCKNCQENWKKENGFYECIKCENKKMNPLNQHLMEAYVNLKYKCNCNQVFSLQDMAKHEDFCNQPNCKYFSFCNLKVSPKFKDQQLCSSTCLILDLTQQNIKDQKKLFKEIMTVLNKKTSNSNNTNSTQLVKQNSLKTSVQAPNIPIVPFIQIKNNFPPSGNQLQFKWDLNNKGDNIVISADGYSVKLKESVYVFKSVIADQAFTKGQHYFEIQLDQMTENELKIGVVTNNLFNKNTAFCDQESGFGYYTIGKLRNGSNAHGSDYGAKFKNSGVCGVFLDMQKGILAFSYNSAFLGVAFKNSALTKSPIYASVALLHTASFSLRSGLSIPSWASSIV</sequence>
<dbReference type="PANTHER" id="PTHR12245">
    <property type="entry name" value="SPRY DOMAIN CONTAINING SOCS BOX PROTEIN"/>
    <property type="match status" value="1"/>
</dbReference>
<dbReference type="Gene3D" id="3.30.40.10">
    <property type="entry name" value="Zinc/RING finger domain, C3HC4 (zinc finger)"/>
    <property type="match status" value="1"/>
</dbReference>